<dbReference type="SUPFAM" id="SSF56601">
    <property type="entry name" value="beta-lactamase/transpeptidase-like"/>
    <property type="match status" value="1"/>
</dbReference>
<evidence type="ECO:0000259" key="4">
    <source>
        <dbReference type="Pfam" id="PF03109"/>
    </source>
</evidence>
<dbReference type="CDD" id="cd05121">
    <property type="entry name" value="ABC1_ADCK3-like"/>
    <property type="match status" value="1"/>
</dbReference>
<evidence type="ECO:0000256" key="1">
    <source>
        <dbReference type="SAM" id="MobiDB-lite"/>
    </source>
</evidence>
<feature type="transmembrane region" description="Helical" evidence="2">
    <location>
        <begin position="1985"/>
        <end position="2005"/>
    </location>
</feature>
<feature type="compositionally biased region" description="Low complexity" evidence="1">
    <location>
        <begin position="1270"/>
        <end position="1291"/>
    </location>
</feature>
<dbReference type="InterPro" id="IPR051130">
    <property type="entry name" value="Mito_struct-func_regulator"/>
</dbReference>
<reference evidence="5" key="1">
    <citation type="submission" date="2021-02" db="EMBL/GenBank/DDBJ databases">
        <authorList>
            <person name="Dougan E. K."/>
            <person name="Rhodes N."/>
            <person name="Thang M."/>
            <person name="Chan C."/>
        </authorList>
    </citation>
    <scope>NUCLEOTIDE SEQUENCE</scope>
</reference>
<feature type="compositionally biased region" description="Low complexity" evidence="1">
    <location>
        <begin position="1192"/>
        <end position="1214"/>
    </location>
</feature>
<dbReference type="Gene3D" id="2.40.128.20">
    <property type="match status" value="1"/>
</dbReference>
<evidence type="ECO:0000313" key="6">
    <source>
        <dbReference type="Proteomes" id="UP000626109"/>
    </source>
</evidence>
<dbReference type="Pfam" id="PF00144">
    <property type="entry name" value="Beta-lactamase"/>
    <property type="match status" value="1"/>
</dbReference>
<dbReference type="EMBL" id="CAJNNW010036509">
    <property type="protein sequence ID" value="CAE8735020.1"/>
    <property type="molecule type" value="Genomic_DNA"/>
</dbReference>
<gene>
    <name evidence="5" type="ORF">PGLA2088_LOCUS47621</name>
</gene>
<dbReference type="PANTHER" id="PTHR43173:SF3">
    <property type="entry name" value="ABC1 FAMILY PROTEIN"/>
    <property type="match status" value="1"/>
</dbReference>
<feature type="compositionally biased region" description="Pro residues" evidence="1">
    <location>
        <begin position="1565"/>
        <end position="1580"/>
    </location>
</feature>
<feature type="non-terminal residue" evidence="5">
    <location>
        <position position="2131"/>
    </location>
</feature>
<accession>A0A813LIP8</accession>
<dbReference type="PANTHER" id="PTHR43173">
    <property type="entry name" value="ABC1 FAMILY PROTEIN"/>
    <property type="match status" value="1"/>
</dbReference>
<feature type="domain" description="ABC1 atypical kinase-like" evidence="4">
    <location>
        <begin position="365"/>
        <end position="612"/>
    </location>
</feature>
<dbReference type="InterPro" id="IPR004147">
    <property type="entry name" value="ABC1_dom"/>
</dbReference>
<dbReference type="Gene3D" id="3.40.710.10">
    <property type="entry name" value="DD-peptidase/beta-lactamase superfamily"/>
    <property type="match status" value="1"/>
</dbReference>
<name>A0A813LIP8_POLGL</name>
<dbReference type="InterPro" id="IPR012338">
    <property type="entry name" value="Beta-lactam/transpept-like"/>
</dbReference>
<organism evidence="5 6">
    <name type="scientific">Polarella glacialis</name>
    <name type="common">Dinoflagellate</name>
    <dbReference type="NCBI Taxonomy" id="89957"/>
    <lineage>
        <taxon>Eukaryota</taxon>
        <taxon>Sar</taxon>
        <taxon>Alveolata</taxon>
        <taxon>Dinophyceae</taxon>
        <taxon>Suessiales</taxon>
        <taxon>Suessiaceae</taxon>
        <taxon>Polarella</taxon>
    </lineage>
</organism>
<feature type="domain" description="Beta-lactamase-related" evidence="3">
    <location>
        <begin position="827"/>
        <end position="1123"/>
    </location>
</feature>
<keyword evidence="2" id="KW-0472">Membrane</keyword>
<evidence type="ECO:0000256" key="2">
    <source>
        <dbReference type="SAM" id="Phobius"/>
    </source>
</evidence>
<dbReference type="InterPro" id="IPR011009">
    <property type="entry name" value="Kinase-like_dom_sf"/>
</dbReference>
<comment type="caution">
    <text evidence="5">The sequence shown here is derived from an EMBL/GenBank/DDBJ whole genome shotgun (WGS) entry which is preliminary data.</text>
</comment>
<keyword evidence="2" id="KW-1133">Transmembrane helix</keyword>
<proteinExistence type="predicted"/>
<keyword evidence="2" id="KW-0812">Transmembrane</keyword>
<sequence length="2131" mass="232413">MLSPSASPSGKRWSPKHQSDKTVEDLLTTFSQRFEQSPPKGKGKETSKSLCEQLEMLSLQKEPGHTVKDFLTTVMRKEGSASLPELMGTLSYQKAILRNEQERGFRRHEEQVRLLRSASAPALPVHPKPTVVSSTMPGSAAFSFGVPRHCKGKMKVPVLESRDPEYCYIPGGVPVPGVGQYNLSATVFPEALEMAGGPTGGWNYADHQVFMKEFEKSNRVASQGLFEHLYQGLPHISRLQITDHIRWAGEWELYQAVLGRADEGKPAVEWKASTGPISLLTRSAATLLLARKVSNSVKRLERYCEDFPEHDDARKRRWDELHTENARAVHRHILKYRGFLTKIGQAVSVKAGSIPAQWVDELKSLQDELPISSFQEVVKTVKRNLGRPLDDVFSQFANQPVASASVAQAHEAWLRSSGQKVCVKVQHYGVASLMSTDLRTVEVIVKRMQKYHPEAPDVSDLIGEWRRAAREEVDFRLEAQNAAQAIRALKKHGVDVSCPEPILELCGREMLTMFFIEGWKITDLDRLPFGTDREALACELVRAFSVLAFQEGLIHGDPHPGNVFVELVGKKGGQGPQRVRPVLLDWGIVKKLDEKEREASAKWVIATLSQDRLLYLSSLIKLGFEFGMDADTPEFVAFLEASLGSSAWMFRDSIPSSSQMNFLEQLKQHNQRAAEHEDFDQQGKQLVGKIPGVVYFFMRGLDMLQNICGLLDVSVPFSGIMLQSCMQVLQADGYWTPSRALPAPKDAPKQTALALALRAKLQELDDAGLVLGAQVAVLAGMPGEEGDWLCKISCGRMGTCFGAPVTDQMLMPMQGASPGPLLLCLLAALCHVTAAGQQVSLDTPVAQLWPDFAQRGKASVTIGQLLKHEGGLAKPFPSDLTTRGFCSEWRMEEVIAAAPFESEGDWLSPVLGAVVASLLRRMNGRKSAQDALAAALERLGLQEDIAYCRASRPDGKAKVAAHAGRVPRKSVPMEQMFEWLEEKMENLDAIAENPDRVRRRWLSWWGLAAERPGSADPLLINRKALLDGESCLPGRGLRANAQSLCRLFGAGLVPQEFMEQCAAPARQVAITSKQEWREVSGCPDVAAGGLQLFKFRNRGGNGQVMAYGYADGSTGSVVLRLPSCSVAILLSNAANNTRHVGHTLLSIVAAHVGLELDWPAEPPRHLPQKIGGLPEAAAAPTSASAKQSAGAAYNFNNNNSNKDNNNNDFSSAASLKSAGPAGGGRSAEELELQRKLAEMEAKVATLTQVLNATPPPDATPSSVASEVQRQASPVLPQVVQPSPQQQQPQAQTRSLAGIWNSAETEGLDTLLEALQVPQMMRSMAGAASRKLEVKIVGDKVALRSTTTVMGNEVEETLTEFTVGEQFEGEQAMGGYYVGEAYWAPDAENRNLQLEKRFMMDEKEILFEEDYVMKTNDRLAMTTTLTGQLQLGERRIEVHRPEDLRTLCETLDPSDLSLLRELRLHGIVRPLPGGARVIDVVGPPGHDDTRPSGGKERAGLSMAFMQDLELPSSVYLCVDAVRSTTFFNREGSSEGFGESARQLTSSFSALTSSARAVLGAATSGAPPQPPTQGHPGAPPQPTQFAAGLVMGMLSASICVLLGKIAKDTFTSAKQTSCLGVTPLDCDPAQRKKEESTVKGTPGAAGEEYSALVPEWASMLSVDGGLVGDWNLQHPEARMGDQELAVTWPQQIRESQTGNYIADVRQMSSQRLATLALTLKDSRYLYFPSDTGLGGIKAADATVDSRQTPSVPVRALCHEYTMADIVSVQAFDEVLEIAPRHPLLRNTPYVVHIEPWAVRARNPKKEERYPARWTGWEKDGTRPEYSFITGNPSSKAEISIAVGCGDDQACAIAQRLLRFSADGLADRIKCFLAWYRCVKDPSSPQVCAAPDGVSWCSPQSATWAQASQGAAQSSSLTGLSQESVGQELILRKGEPMILRSPEVEIGDGAEWVWVLSGISWILSSLSAFRAVQWFCDVYRDSREFDPYVVQATAALPYLSLAAVLALSGLTSMGGALWCPPFYHLVSQQLSVESSEELPMFKQAASAEMAAQRLVSQMYWASAVALAASASVNAALSFAIIARYKQTFFETGQRVSVIAFSLSLASMVGGACNWVATCAPTTAELEQGRELHFE</sequence>
<feature type="transmembrane region" description="Helical" evidence="2">
    <location>
        <begin position="1949"/>
        <end position="1973"/>
    </location>
</feature>
<protein>
    <submittedName>
        <fullName evidence="5">Uncharacterized protein</fullName>
    </submittedName>
</protein>
<dbReference type="Proteomes" id="UP000626109">
    <property type="component" value="Unassembled WGS sequence"/>
</dbReference>
<dbReference type="SUPFAM" id="SSF56112">
    <property type="entry name" value="Protein kinase-like (PK-like)"/>
    <property type="match status" value="1"/>
</dbReference>
<dbReference type="Pfam" id="PF03109">
    <property type="entry name" value="ABC1"/>
    <property type="match status" value="1"/>
</dbReference>
<feature type="region of interest" description="Disordered" evidence="1">
    <location>
        <begin position="1558"/>
        <end position="1581"/>
    </location>
</feature>
<feature type="region of interest" description="Disordered" evidence="1">
    <location>
        <begin position="1251"/>
        <end position="1294"/>
    </location>
</feature>
<feature type="transmembrane region" description="Helical" evidence="2">
    <location>
        <begin position="2091"/>
        <end position="2113"/>
    </location>
</feature>
<dbReference type="InterPro" id="IPR001466">
    <property type="entry name" value="Beta-lactam-related"/>
</dbReference>
<feature type="compositionally biased region" description="Polar residues" evidence="1">
    <location>
        <begin position="1259"/>
        <end position="1269"/>
    </location>
</feature>
<feature type="region of interest" description="Disordered" evidence="1">
    <location>
        <begin position="1"/>
        <end position="48"/>
    </location>
</feature>
<dbReference type="InterPro" id="IPR012674">
    <property type="entry name" value="Calycin"/>
</dbReference>
<feature type="region of interest" description="Disordered" evidence="1">
    <location>
        <begin position="1192"/>
        <end position="1230"/>
    </location>
</feature>
<evidence type="ECO:0000259" key="3">
    <source>
        <dbReference type="Pfam" id="PF00144"/>
    </source>
</evidence>
<feature type="transmembrane region" description="Helical" evidence="2">
    <location>
        <begin position="2056"/>
        <end position="2079"/>
    </location>
</feature>
<evidence type="ECO:0000313" key="5">
    <source>
        <dbReference type="EMBL" id="CAE8735020.1"/>
    </source>
</evidence>
<dbReference type="SUPFAM" id="SSF50814">
    <property type="entry name" value="Lipocalins"/>
    <property type="match status" value="1"/>
</dbReference>